<feature type="region of interest" description="Disordered" evidence="1">
    <location>
        <begin position="346"/>
        <end position="366"/>
    </location>
</feature>
<evidence type="ECO:0000256" key="1">
    <source>
        <dbReference type="SAM" id="MobiDB-lite"/>
    </source>
</evidence>
<dbReference type="HOGENOM" id="CLU_757107_0_0_1"/>
<evidence type="ECO:0000313" key="4">
    <source>
        <dbReference type="Proteomes" id="UP000015101"/>
    </source>
</evidence>
<dbReference type="InParanoid" id="T1FL58"/>
<name>T1FL58_HELRO</name>
<accession>T1FL58</accession>
<evidence type="ECO:0000313" key="3">
    <source>
        <dbReference type="EnsemblMetazoa" id="HelroP184416"/>
    </source>
</evidence>
<dbReference type="RefSeq" id="XP_009023884.1">
    <property type="nucleotide sequence ID" value="XM_009025636.1"/>
</dbReference>
<protein>
    <submittedName>
        <fullName evidence="2 3">Uncharacterized protein</fullName>
    </submittedName>
</protein>
<keyword evidence="4" id="KW-1185">Reference proteome</keyword>
<dbReference type="AlphaFoldDB" id="T1FL58"/>
<evidence type="ECO:0000313" key="2">
    <source>
        <dbReference type="EMBL" id="ESN98017.1"/>
    </source>
</evidence>
<reference evidence="3" key="3">
    <citation type="submission" date="2015-06" db="UniProtKB">
        <authorList>
            <consortium name="EnsemblMetazoa"/>
        </authorList>
    </citation>
    <scope>IDENTIFICATION</scope>
</reference>
<dbReference type="EMBL" id="AMQM01009965">
    <property type="status" value="NOT_ANNOTATED_CDS"/>
    <property type="molecule type" value="Genomic_DNA"/>
</dbReference>
<dbReference type="GeneID" id="20209557"/>
<dbReference type="Proteomes" id="UP000015101">
    <property type="component" value="Unassembled WGS sequence"/>
</dbReference>
<feature type="region of interest" description="Disordered" evidence="1">
    <location>
        <begin position="270"/>
        <end position="289"/>
    </location>
</feature>
<feature type="compositionally biased region" description="Low complexity" evidence="1">
    <location>
        <begin position="277"/>
        <end position="289"/>
    </location>
</feature>
<feature type="region of interest" description="Disordered" evidence="1">
    <location>
        <begin position="220"/>
        <end position="244"/>
    </location>
</feature>
<dbReference type="CTD" id="20209557"/>
<proteinExistence type="predicted"/>
<organism evidence="3 4">
    <name type="scientific">Helobdella robusta</name>
    <name type="common">Californian leech</name>
    <dbReference type="NCBI Taxonomy" id="6412"/>
    <lineage>
        <taxon>Eukaryota</taxon>
        <taxon>Metazoa</taxon>
        <taxon>Spiralia</taxon>
        <taxon>Lophotrochozoa</taxon>
        <taxon>Annelida</taxon>
        <taxon>Clitellata</taxon>
        <taxon>Hirudinea</taxon>
        <taxon>Rhynchobdellida</taxon>
        <taxon>Glossiphoniidae</taxon>
        <taxon>Helobdella</taxon>
    </lineage>
</organism>
<dbReference type="KEGG" id="hro:HELRODRAFT_184416"/>
<reference evidence="2 4" key="2">
    <citation type="journal article" date="2013" name="Nature">
        <title>Insights into bilaterian evolution from three spiralian genomes.</title>
        <authorList>
            <person name="Simakov O."/>
            <person name="Marletaz F."/>
            <person name="Cho S.J."/>
            <person name="Edsinger-Gonzales E."/>
            <person name="Havlak P."/>
            <person name="Hellsten U."/>
            <person name="Kuo D.H."/>
            <person name="Larsson T."/>
            <person name="Lv J."/>
            <person name="Arendt D."/>
            <person name="Savage R."/>
            <person name="Osoegawa K."/>
            <person name="de Jong P."/>
            <person name="Grimwood J."/>
            <person name="Chapman J.A."/>
            <person name="Shapiro H."/>
            <person name="Aerts A."/>
            <person name="Otillar R.P."/>
            <person name="Terry A.Y."/>
            <person name="Boore J.L."/>
            <person name="Grigoriev I.V."/>
            <person name="Lindberg D.R."/>
            <person name="Seaver E.C."/>
            <person name="Weisblat D.A."/>
            <person name="Putnam N.H."/>
            <person name="Rokhsar D.S."/>
        </authorList>
    </citation>
    <scope>NUCLEOTIDE SEQUENCE</scope>
</reference>
<dbReference type="EMBL" id="AMQM01009966">
    <property type="status" value="NOT_ANNOTATED_CDS"/>
    <property type="molecule type" value="Genomic_DNA"/>
</dbReference>
<dbReference type="EMBL" id="KB097257">
    <property type="protein sequence ID" value="ESN98017.1"/>
    <property type="molecule type" value="Genomic_DNA"/>
</dbReference>
<sequence length="366" mass="40746">MKLMLQLLLLLLLELLLLQLPILILLSPLILLSKGNLVGVKSHPTRRLYKMGLDSNTVTTSICRIHTCIDGFKLSYLRAVERAFDETWAIILNGGTLKIPGLCGYDNEKEELKGVGSGWYVNEGMELKKPSTNDKTPVDDLESLCPAVNHNDGNNYGKIQISHNNNNNNEIENNGVKNISNKMEMRKSGDTLISRRCSSLKRLRKKWKSTNQIPAAAATTTTTTNNNNNNNSNNNITIPSSSSGSILIGKNVEKSLRRISGGSNFNASGCGKDGRGCSKSSGRSSKFGKSTCCSGCYYDDLTREAWMKIISLITSKLMEGYHEGTMEKREKEKQQLQLLQQQVNEMKLQQQQQQQQNQDSKLNKVI</sequence>
<dbReference type="EnsemblMetazoa" id="HelroT184416">
    <property type="protein sequence ID" value="HelroP184416"/>
    <property type="gene ID" value="HelroG184416"/>
</dbReference>
<gene>
    <name evidence="3" type="primary">20209557</name>
    <name evidence="2" type="ORF">HELRODRAFT_184416</name>
</gene>
<reference evidence="4" key="1">
    <citation type="submission" date="2012-12" db="EMBL/GenBank/DDBJ databases">
        <authorList>
            <person name="Hellsten U."/>
            <person name="Grimwood J."/>
            <person name="Chapman J.A."/>
            <person name="Shapiro H."/>
            <person name="Aerts A."/>
            <person name="Otillar R.P."/>
            <person name="Terry A.Y."/>
            <person name="Boore J.L."/>
            <person name="Simakov O."/>
            <person name="Marletaz F."/>
            <person name="Cho S.-J."/>
            <person name="Edsinger-Gonzales E."/>
            <person name="Havlak P."/>
            <person name="Kuo D.-H."/>
            <person name="Larsson T."/>
            <person name="Lv J."/>
            <person name="Arendt D."/>
            <person name="Savage R."/>
            <person name="Osoegawa K."/>
            <person name="de Jong P."/>
            <person name="Lindberg D.R."/>
            <person name="Seaver E.C."/>
            <person name="Weisblat D.A."/>
            <person name="Putnam N.H."/>
            <person name="Grigoriev I.V."/>
            <person name="Rokhsar D.S."/>
        </authorList>
    </citation>
    <scope>NUCLEOTIDE SEQUENCE</scope>
</reference>